<evidence type="ECO:0000256" key="1">
    <source>
        <dbReference type="SAM" id="Coils"/>
    </source>
</evidence>
<dbReference type="Proteomes" id="UP001597399">
    <property type="component" value="Unassembled WGS sequence"/>
</dbReference>
<feature type="coiled-coil region" evidence="1">
    <location>
        <begin position="278"/>
        <end position="305"/>
    </location>
</feature>
<dbReference type="InterPro" id="IPR011009">
    <property type="entry name" value="Kinase-like_dom_sf"/>
</dbReference>
<keyword evidence="1" id="KW-0175">Coiled coil</keyword>
<evidence type="ECO:0000313" key="2">
    <source>
        <dbReference type="EMBL" id="MFD2696325.1"/>
    </source>
</evidence>
<comment type="caution">
    <text evidence="2">The sequence shown here is derived from an EMBL/GenBank/DDBJ whole genome shotgun (WGS) entry which is preliminary data.</text>
</comment>
<name>A0ABW5S923_9BACL</name>
<dbReference type="PANTHER" id="PTHR39179">
    <property type="entry name" value="SPORE COAT PROTEIN I"/>
    <property type="match status" value="1"/>
</dbReference>
<evidence type="ECO:0008006" key="4">
    <source>
        <dbReference type="Google" id="ProtNLM"/>
    </source>
</evidence>
<dbReference type="Gene3D" id="3.90.1200.10">
    <property type="match status" value="1"/>
</dbReference>
<gene>
    <name evidence="2" type="ORF">ACFSUE_22290</name>
</gene>
<proteinExistence type="predicted"/>
<dbReference type="EMBL" id="JBHUMQ010000066">
    <property type="protein sequence ID" value="MFD2696325.1"/>
    <property type="molecule type" value="Genomic_DNA"/>
</dbReference>
<sequence length="319" mass="36781">MSTPDWRSVVAKDYDLSHTDGPIRLYFHPLNQFYHHNLEQLAGWADYLSIEAGLPVCRMVRNREGRYDTEANGESWVLMNPPQQTDRLERSAGATLAELHARTTGVDLAAFPESSVQSKIEHLENRLDALEKKYDVCRNEEQPSSFERVFTEHFPYFSGCAENAIQMAVDESINFPNAEPLCIGHYRFVDYERFPADNPAHWVVDDRSRDLAEGLRALTWQSARSDIEPAAAAFLDDYESFFPLSGPAIGKMYGRLLYPITFIECCERYFNGPANTDERELELVLRQGEEKAKDQERLLSFLADRYKDRFYAPEWLART</sequence>
<keyword evidence="3" id="KW-1185">Reference proteome</keyword>
<dbReference type="SUPFAM" id="SSF56112">
    <property type="entry name" value="Protein kinase-like (PK-like)"/>
    <property type="match status" value="1"/>
</dbReference>
<accession>A0ABW5S923</accession>
<dbReference type="RefSeq" id="WP_253063725.1">
    <property type="nucleotide sequence ID" value="NZ_JAMXWM010000023.1"/>
</dbReference>
<protein>
    <recommendedName>
        <fullName evidence="4">Spore coat protein YutH</fullName>
    </recommendedName>
</protein>
<feature type="coiled-coil region" evidence="1">
    <location>
        <begin position="113"/>
        <end position="140"/>
    </location>
</feature>
<dbReference type="InterPro" id="IPR047175">
    <property type="entry name" value="CotS-like"/>
</dbReference>
<organism evidence="2 3">
    <name type="scientific">Sporolactobacillus shoreicorticis</name>
    <dbReference type="NCBI Taxonomy" id="1923877"/>
    <lineage>
        <taxon>Bacteria</taxon>
        <taxon>Bacillati</taxon>
        <taxon>Bacillota</taxon>
        <taxon>Bacilli</taxon>
        <taxon>Bacillales</taxon>
        <taxon>Sporolactobacillaceae</taxon>
        <taxon>Sporolactobacillus</taxon>
    </lineage>
</organism>
<reference evidence="3" key="1">
    <citation type="journal article" date="2019" name="Int. J. Syst. Evol. Microbiol.">
        <title>The Global Catalogue of Microorganisms (GCM) 10K type strain sequencing project: providing services to taxonomists for standard genome sequencing and annotation.</title>
        <authorList>
            <consortium name="The Broad Institute Genomics Platform"/>
            <consortium name="The Broad Institute Genome Sequencing Center for Infectious Disease"/>
            <person name="Wu L."/>
            <person name="Ma J."/>
        </authorList>
    </citation>
    <scope>NUCLEOTIDE SEQUENCE [LARGE SCALE GENOMIC DNA]</scope>
    <source>
        <strain evidence="3">TISTR 2466</strain>
    </source>
</reference>
<evidence type="ECO:0000313" key="3">
    <source>
        <dbReference type="Proteomes" id="UP001597399"/>
    </source>
</evidence>
<dbReference type="PANTHER" id="PTHR39179:SF2">
    <property type="entry name" value="ENDOSPORE COAT-ASSOCIATED PROTEIN YUTH"/>
    <property type="match status" value="1"/>
</dbReference>